<dbReference type="GO" id="GO:0055085">
    <property type="term" value="P:transmembrane transport"/>
    <property type="evidence" value="ECO:0007669"/>
    <property type="project" value="InterPro"/>
</dbReference>
<dbReference type="RefSeq" id="WP_066854532.1">
    <property type="nucleotide sequence ID" value="NZ_JXMS01000012.1"/>
</dbReference>
<dbReference type="Gene3D" id="1.10.3720.10">
    <property type="entry name" value="MetI-like"/>
    <property type="match status" value="1"/>
</dbReference>
<keyword evidence="3" id="KW-1003">Cell membrane</keyword>
<evidence type="ECO:0000256" key="4">
    <source>
        <dbReference type="ARBA" id="ARBA00022692"/>
    </source>
</evidence>
<dbReference type="GO" id="GO:0005886">
    <property type="term" value="C:plasma membrane"/>
    <property type="evidence" value="ECO:0007669"/>
    <property type="project" value="UniProtKB-SubCell"/>
</dbReference>
<keyword evidence="4 7" id="KW-0812">Transmembrane</keyword>
<dbReference type="SUPFAM" id="SSF161098">
    <property type="entry name" value="MetI-like"/>
    <property type="match status" value="1"/>
</dbReference>
<evidence type="ECO:0000313" key="9">
    <source>
        <dbReference type="EMBL" id="OBQ51859.1"/>
    </source>
</evidence>
<evidence type="ECO:0000256" key="2">
    <source>
        <dbReference type="ARBA" id="ARBA00022448"/>
    </source>
</evidence>
<name>A0A1B7XCY6_9BACT</name>
<gene>
    <name evidence="9" type="ORF">SP90_08465</name>
</gene>
<feature type="domain" description="ABC transmembrane type-1" evidence="8">
    <location>
        <begin position="64"/>
        <end position="252"/>
    </location>
</feature>
<dbReference type="Proteomes" id="UP000091979">
    <property type="component" value="Unassembled WGS sequence"/>
</dbReference>
<dbReference type="STRING" id="1560234.SP90_08465"/>
<comment type="similarity">
    <text evidence="7">Belongs to the binding-protein-dependent transport system permease family.</text>
</comment>
<evidence type="ECO:0000256" key="1">
    <source>
        <dbReference type="ARBA" id="ARBA00004651"/>
    </source>
</evidence>
<dbReference type="PANTHER" id="PTHR30183">
    <property type="entry name" value="MOLYBDENUM TRANSPORT SYSTEM PERMEASE PROTEIN MODB"/>
    <property type="match status" value="1"/>
</dbReference>
<comment type="caution">
    <text evidence="9">The sequence shown here is derived from an EMBL/GenBank/DDBJ whole genome shotgun (WGS) entry which is preliminary data.</text>
</comment>
<dbReference type="OrthoDB" id="9782004at2"/>
<feature type="transmembrane region" description="Helical" evidence="7">
    <location>
        <begin position="204"/>
        <end position="224"/>
    </location>
</feature>
<dbReference type="Pfam" id="PF00528">
    <property type="entry name" value="BPD_transp_1"/>
    <property type="match status" value="1"/>
</dbReference>
<feature type="transmembrane region" description="Helical" evidence="7">
    <location>
        <begin position="132"/>
        <end position="152"/>
    </location>
</feature>
<accession>A0A1B7XCY6</accession>
<keyword evidence="10" id="KW-1185">Reference proteome</keyword>
<dbReference type="AlphaFoldDB" id="A0A1B7XCY6"/>
<feature type="transmembrane region" description="Helical" evidence="7">
    <location>
        <begin position="12"/>
        <end position="32"/>
    </location>
</feature>
<comment type="subcellular location">
    <subcellularLocation>
        <location evidence="1 7">Cell membrane</location>
        <topology evidence="1 7">Multi-pass membrane protein</topology>
    </subcellularLocation>
</comment>
<dbReference type="PANTHER" id="PTHR30183:SF6">
    <property type="entry name" value="INNER MEMBRANE ABC TRANSPORTER PERMEASE PROTEIN YNJC"/>
    <property type="match status" value="1"/>
</dbReference>
<evidence type="ECO:0000256" key="7">
    <source>
        <dbReference type="RuleBase" id="RU363032"/>
    </source>
</evidence>
<evidence type="ECO:0000259" key="8">
    <source>
        <dbReference type="PROSITE" id="PS50928"/>
    </source>
</evidence>
<feature type="transmembrane region" description="Helical" evidence="7">
    <location>
        <begin position="236"/>
        <end position="256"/>
    </location>
</feature>
<feature type="transmembrane region" description="Helical" evidence="7">
    <location>
        <begin position="60"/>
        <end position="90"/>
    </location>
</feature>
<dbReference type="EMBL" id="JXMS01000012">
    <property type="protein sequence ID" value="OBQ51859.1"/>
    <property type="molecule type" value="Genomic_DNA"/>
</dbReference>
<evidence type="ECO:0000256" key="6">
    <source>
        <dbReference type="ARBA" id="ARBA00023136"/>
    </source>
</evidence>
<dbReference type="InterPro" id="IPR000515">
    <property type="entry name" value="MetI-like"/>
</dbReference>
<keyword evidence="5 7" id="KW-1133">Transmembrane helix</keyword>
<dbReference type="PATRIC" id="fig|1560234.3.peg.517"/>
<feature type="transmembrane region" description="Helical" evidence="7">
    <location>
        <begin position="177"/>
        <end position="198"/>
    </location>
</feature>
<dbReference type="CDD" id="cd06261">
    <property type="entry name" value="TM_PBP2"/>
    <property type="match status" value="1"/>
</dbReference>
<proteinExistence type="inferred from homology"/>
<dbReference type="PROSITE" id="PS50928">
    <property type="entry name" value="ABC_TM1"/>
    <property type="match status" value="1"/>
</dbReference>
<evidence type="ECO:0000256" key="5">
    <source>
        <dbReference type="ARBA" id="ARBA00022989"/>
    </source>
</evidence>
<protein>
    <submittedName>
        <fullName evidence="9">ABC transporter</fullName>
    </submittedName>
</protein>
<keyword evidence="6 7" id="KW-0472">Membrane</keyword>
<dbReference type="InterPro" id="IPR035906">
    <property type="entry name" value="MetI-like_sf"/>
</dbReference>
<evidence type="ECO:0000256" key="3">
    <source>
        <dbReference type="ARBA" id="ARBA00022475"/>
    </source>
</evidence>
<organism evidence="9 10">
    <name type="scientific">Halodesulfovibrio spirochaetisodalis</name>
    <dbReference type="NCBI Taxonomy" id="1560234"/>
    <lineage>
        <taxon>Bacteria</taxon>
        <taxon>Pseudomonadati</taxon>
        <taxon>Thermodesulfobacteriota</taxon>
        <taxon>Desulfovibrionia</taxon>
        <taxon>Desulfovibrionales</taxon>
        <taxon>Desulfovibrionaceae</taxon>
        <taxon>Halodesulfovibrio</taxon>
    </lineage>
</organism>
<sequence>MTNIRLRHHALFLFFVLFFAGPTAILVISLFAPGWTWPNILPRQLSTKALMSVLQHSNSILLHLGVSVLYSLTTTFCTLILCLLPAYYFARARFTGQNIIQGILLTPALIPAMTFSMGIHHVFIRLSLADTFFGVVLILTIFSYPFMLRALISGFEAYSDQYELCAKNLGASLWMRLRYVTFPLLLPSIIAGGSVVFLVAFSDYYLVFLIGGGVVPSFTGYLFPFITGADRAMASALTLIFLVVPIVLFVLVELSVRRFYKRTGLY</sequence>
<reference evidence="9 10" key="1">
    <citation type="submission" date="2015-01" db="EMBL/GenBank/DDBJ databases">
        <title>Desulfovibrio sp. JC271 draft genome sequence.</title>
        <authorList>
            <person name="Shivani Y."/>
            <person name="Subhash Y."/>
            <person name="Sasikala C."/>
            <person name="Ramana C.V."/>
        </authorList>
    </citation>
    <scope>NUCLEOTIDE SEQUENCE [LARGE SCALE GENOMIC DNA]</scope>
    <source>
        <strain evidence="9 10">JC271</strain>
    </source>
</reference>
<evidence type="ECO:0000313" key="10">
    <source>
        <dbReference type="Proteomes" id="UP000091979"/>
    </source>
</evidence>
<keyword evidence="2 7" id="KW-0813">Transport</keyword>